<sequence>MYIFHSFFYDIPSSNLIFTFSARNLSIFNIVNCERKTRDPSGICISCQAIHENTRFKDALNEKRHDNTIAKFIPKHYEFTKALQNANLKKFYHASAEQETKIWLELAELGQKACCPKVQEPIQYLKMPLVRQRTKDQDIFTNPDLSFENIMRFAKVANWKGPVILMTDYTKLRPKVAFSQDFGAIMGLVLSFKVSTYEDIHTTVKLIRDNNAVANQIREFILKIPISKIPPVMIAVMPTKGGVKATEISQLLLNIIDMTARARINLLTIDSFYGIKFRAPIYNNRPIIRVQCPKHAKKTARNQVHYGSKLLTFGSDTVRYDQLLEFAQIPNSPICIRDVRNVDKQDDAAAYRTFHSDLISMSGEFKYDKDKLSAIEYVIDIDTQSIDGNITKVAFKL</sequence>
<organism evidence="1 2">
    <name type="scientific">Rhizophagus clarus</name>
    <dbReference type="NCBI Taxonomy" id="94130"/>
    <lineage>
        <taxon>Eukaryota</taxon>
        <taxon>Fungi</taxon>
        <taxon>Fungi incertae sedis</taxon>
        <taxon>Mucoromycota</taxon>
        <taxon>Glomeromycotina</taxon>
        <taxon>Glomeromycetes</taxon>
        <taxon>Glomerales</taxon>
        <taxon>Glomeraceae</taxon>
        <taxon>Rhizophagus</taxon>
    </lineage>
</organism>
<evidence type="ECO:0000313" key="2">
    <source>
        <dbReference type="Proteomes" id="UP000247702"/>
    </source>
</evidence>
<keyword evidence="2" id="KW-1185">Reference proteome</keyword>
<name>A0A2Z6S462_9GLOM</name>
<evidence type="ECO:0000313" key="1">
    <source>
        <dbReference type="EMBL" id="GBC05675.1"/>
    </source>
</evidence>
<dbReference type="Proteomes" id="UP000247702">
    <property type="component" value="Unassembled WGS sequence"/>
</dbReference>
<dbReference type="EMBL" id="BEXD01004023">
    <property type="protein sequence ID" value="GBC05675.1"/>
    <property type="molecule type" value="Genomic_DNA"/>
</dbReference>
<gene>
    <name evidence="1" type="ORF">RclHR1_06370002</name>
</gene>
<protein>
    <submittedName>
        <fullName evidence="1">Uncharacterized protein</fullName>
    </submittedName>
</protein>
<dbReference type="AlphaFoldDB" id="A0A2Z6S462"/>
<accession>A0A2Z6S462</accession>
<proteinExistence type="predicted"/>
<comment type="caution">
    <text evidence="1">The sequence shown here is derived from an EMBL/GenBank/DDBJ whole genome shotgun (WGS) entry which is preliminary data.</text>
</comment>
<reference evidence="1 2" key="1">
    <citation type="submission" date="2017-11" db="EMBL/GenBank/DDBJ databases">
        <title>The genome of Rhizophagus clarus HR1 reveals common genetic basis of auxotrophy among arbuscular mycorrhizal fungi.</title>
        <authorList>
            <person name="Kobayashi Y."/>
        </authorList>
    </citation>
    <scope>NUCLEOTIDE SEQUENCE [LARGE SCALE GENOMIC DNA]</scope>
    <source>
        <strain evidence="1 2">HR1</strain>
    </source>
</reference>